<evidence type="ECO:0000256" key="16">
    <source>
        <dbReference type="ARBA" id="ARBA00023136"/>
    </source>
</evidence>
<keyword evidence="7 18" id="KW-0679">Respiratory chain</keyword>
<dbReference type="PRINTS" id="PR01436">
    <property type="entry name" value="NADHDHGNASE2"/>
</dbReference>
<reference evidence="20" key="1">
    <citation type="journal article" date="2005" name="Proc. R. Soc. B">
        <title>Mitochondrial genomes suggest that hexapods and crustaceans are mutually paraphyletic.</title>
        <authorList>
            <person name="Cook C.E."/>
            <person name="Yue Q."/>
            <person name="Akam M."/>
        </authorList>
    </citation>
    <scope>NUCLEOTIDE SEQUENCE</scope>
</reference>
<dbReference type="Pfam" id="PF00361">
    <property type="entry name" value="Proton_antipo_M"/>
    <property type="match status" value="1"/>
</dbReference>
<dbReference type="EC" id="7.1.1.2" evidence="4 18"/>
<evidence type="ECO:0000256" key="5">
    <source>
        <dbReference type="ARBA" id="ARBA00021008"/>
    </source>
</evidence>
<dbReference type="AlphaFoldDB" id="Q6DVI0"/>
<evidence type="ECO:0000256" key="9">
    <source>
        <dbReference type="ARBA" id="ARBA00022792"/>
    </source>
</evidence>
<organism evidence="20">
    <name type="scientific">Onychiurus orientalis</name>
    <name type="common">Blind springtail</name>
    <dbReference type="NCBI Taxonomy" id="280588"/>
    <lineage>
        <taxon>Eukaryota</taxon>
        <taxon>Metazoa</taxon>
        <taxon>Ecdysozoa</taxon>
        <taxon>Arthropoda</taxon>
        <taxon>Hexapoda</taxon>
        <taxon>Collembola</taxon>
        <taxon>Poduromorpha</taxon>
        <taxon>Poduroidea</taxon>
        <taxon>Onychiuridae</taxon>
        <taxon>Onychiurinae</taxon>
        <taxon>Onychiurus</taxon>
    </lineage>
</organism>
<evidence type="ECO:0000256" key="15">
    <source>
        <dbReference type="ARBA" id="ARBA00023128"/>
    </source>
</evidence>
<dbReference type="PANTHER" id="PTHR46552:SF1">
    <property type="entry name" value="NADH-UBIQUINONE OXIDOREDUCTASE CHAIN 2"/>
    <property type="match status" value="1"/>
</dbReference>
<dbReference type="RefSeq" id="YP_054457.1">
    <property type="nucleotide sequence ID" value="NC_006074.1"/>
</dbReference>
<dbReference type="PANTHER" id="PTHR46552">
    <property type="entry name" value="NADH-UBIQUINONE OXIDOREDUCTASE CHAIN 2"/>
    <property type="match status" value="1"/>
</dbReference>
<evidence type="ECO:0000256" key="2">
    <source>
        <dbReference type="ARBA" id="ARBA00004448"/>
    </source>
</evidence>
<dbReference type="EMBL" id="AY639938">
    <property type="protein sequence ID" value="AAT69319.1"/>
    <property type="molecule type" value="Genomic_DNA"/>
</dbReference>
<keyword evidence="15 18" id="KW-0496">Mitochondrion</keyword>
<proteinExistence type="inferred from homology"/>
<dbReference type="GO" id="GO:0006120">
    <property type="term" value="P:mitochondrial electron transport, NADH to ubiquinone"/>
    <property type="evidence" value="ECO:0007669"/>
    <property type="project" value="InterPro"/>
</dbReference>
<geneLocation type="mitochondrion" evidence="20"/>
<dbReference type="GeneID" id="2914299"/>
<evidence type="ECO:0000256" key="7">
    <source>
        <dbReference type="ARBA" id="ARBA00022660"/>
    </source>
</evidence>
<evidence type="ECO:0000256" key="3">
    <source>
        <dbReference type="ARBA" id="ARBA00007012"/>
    </source>
</evidence>
<gene>
    <name evidence="20" type="primary">ND2</name>
</gene>
<keyword evidence="14 18" id="KW-0830">Ubiquinone</keyword>
<evidence type="ECO:0000256" key="10">
    <source>
        <dbReference type="ARBA" id="ARBA00022967"/>
    </source>
</evidence>
<evidence type="ECO:0000256" key="17">
    <source>
        <dbReference type="ARBA" id="ARBA00049551"/>
    </source>
</evidence>
<keyword evidence="9 18" id="KW-0999">Mitochondrion inner membrane</keyword>
<keyword evidence="13 18" id="KW-0520">NAD</keyword>
<comment type="subcellular location">
    <subcellularLocation>
        <location evidence="2 18">Mitochondrion inner membrane</location>
        <topology evidence="2 18">Multi-pass membrane protein</topology>
    </subcellularLocation>
</comment>
<comment type="catalytic activity">
    <reaction evidence="17 18">
        <text>a ubiquinone + NADH + 5 H(+)(in) = a ubiquinol + NAD(+) + 4 H(+)(out)</text>
        <dbReference type="Rhea" id="RHEA:29091"/>
        <dbReference type="Rhea" id="RHEA-COMP:9565"/>
        <dbReference type="Rhea" id="RHEA-COMP:9566"/>
        <dbReference type="ChEBI" id="CHEBI:15378"/>
        <dbReference type="ChEBI" id="CHEBI:16389"/>
        <dbReference type="ChEBI" id="CHEBI:17976"/>
        <dbReference type="ChEBI" id="CHEBI:57540"/>
        <dbReference type="ChEBI" id="CHEBI:57945"/>
        <dbReference type="EC" id="7.1.1.2"/>
    </reaction>
</comment>
<evidence type="ECO:0000256" key="1">
    <source>
        <dbReference type="ARBA" id="ARBA00003257"/>
    </source>
</evidence>
<dbReference type="GO" id="GO:0005743">
    <property type="term" value="C:mitochondrial inner membrane"/>
    <property type="evidence" value="ECO:0007669"/>
    <property type="project" value="UniProtKB-SubCell"/>
</dbReference>
<dbReference type="InterPro" id="IPR001750">
    <property type="entry name" value="ND/Mrp_TM"/>
</dbReference>
<keyword evidence="8 18" id="KW-0812">Transmembrane</keyword>
<accession>Q6DVI0</accession>
<evidence type="ECO:0000256" key="4">
    <source>
        <dbReference type="ARBA" id="ARBA00012944"/>
    </source>
</evidence>
<dbReference type="CTD" id="4536"/>
<dbReference type="GO" id="GO:0008137">
    <property type="term" value="F:NADH dehydrogenase (ubiquinone) activity"/>
    <property type="evidence" value="ECO:0007669"/>
    <property type="project" value="UniProtKB-EC"/>
</dbReference>
<dbReference type="InterPro" id="IPR003917">
    <property type="entry name" value="NADH_UbQ_OxRdtase_chain2"/>
</dbReference>
<feature type="transmembrane region" description="Helical" evidence="18">
    <location>
        <begin position="60"/>
        <end position="78"/>
    </location>
</feature>
<feature type="transmembrane region" description="Helical" evidence="18">
    <location>
        <begin position="233"/>
        <end position="252"/>
    </location>
</feature>
<evidence type="ECO:0000256" key="13">
    <source>
        <dbReference type="ARBA" id="ARBA00023027"/>
    </source>
</evidence>
<feature type="transmembrane region" description="Helical" evidence="18">
    <location>
        <begin position="313"/>
        <end position="334"/>
    </location>
</feature>
<evidence type="ECO:0000256" key="14">
    <source>
        <dbReference type="ARBA" id="ARBA00023075"/>
    </source>
</evidence>
<feature type="transmembrane region" description="Helical" evidence="18">
    <location>
        <begin position="144"/>
        <end position="163"/>
    </location>
</feature>
<keyword evidence="12 18" id="KW-1133">Transmembrane helix</keyword>
<sequence length="335" mass="37393">MLLSFKKNLFLITLVSGTFIAASSSSWFTCWLGLEINLMSLIPLVINKINPSSTESGIKYFIAQAMASVILIISATLVSMKAPTNSLSIIFFLLTMSISIKIGAAPFHFWLPQVIQSSEWSQILIILTWQKIAPMTLVMLSSNSFFYLVIYSSCLVGVMGAINQTSFKKIMVYSSILHSAWMISLILCSEAVWWLYFLVYTIISSSIMFSLIVSPLNSLKQLYNSITSTDSSFLIFSNFFSLAGIPPMTGFFMKLISIMVMINLSVNLLTLIILILSSLLALYFYIRLIFSASVISSNLLNMNFFLLKNFSSTYSILLVISILGNISLPVFLFFA</sequence>
<protein>
    <recommendedName>
        <fullName evidence="5 18">NADH-ubiquinone oxidoreductase chain 2</fullName>
        <ecNumber evidence="4 18">7.1.1.2</ecNumber>
    </recommendedName>
</protein>
<evidence type="ECO:0000256" key="18">
    <source>
        <dbReference type="RuleBase" id="RU003403"/>
    </source>
</evidence>
<keyword evidence="6" id="KW-0813">Transport</keyword>
<keyword evidence="11 18" id="KW-0249">Electron transport</keyword>
<keyword evidence="16 18" id="KW-0472">Membrane</keyword>
<comment type="function">
    <text evidence="18">Core subunit of the mitochondrial membrane respiratory chain NADH dehydrogenase (Complex I) which catalyzes electron transfer from NADH through the respiratory chain, using ubiquinone as an electron acceptor. Essential for the catalytic activity and assembly of complex I.</text>
</comment>
<feature type="transmembrane region" description="Helical" evidence="18">
    <location>
        <begin position="90"/>
        <end position="111"/>
    </location>
</feature>
<feature type="transmembrane region" description="Helical" evidence="18">
    <location>
        <begin position="258"/>
        <end position="281"/>
    </location>
</feature>
<comment type="similarity">
    <text evidence="3 18">Belongs to the complex I subunit 2 family.</text>
</comment>
<evidence type="ECO:0000256" key="6">
    <source>
        <dbReference type="ARBA" id="ARBA00022448"/>
    </source>
</evidence>
<dbReference type="InterPro" id="IPR050175">
    <property type="entry name" value="Complex_I_Subunit_2"/>
</dbReference>
<evidence type="ECO:0000259" key="19">
    <source>
        <dbReference type="Pfam" id="PF00361"/>
    </source>
</evidence>
<feature type="domain" description="NADH:quinone oxidoreductase/Mrp antiporter transmembrane" evidence="19">
    <location>
        <begin position="24"/>
        <end position="277"/>
    </location>
</feature>
<evidence type="ECO:0000256" key="8">
    <source>
        <dbReference type="ARBA" id="ARBA00022692"/>
    </source>
</evidence>
<evidence type="ECO:0000256" key="12">
    <source>
        <dbReference type="ARBA" id="ARBA00022989"/>
    </source>
</evidence>
<name>Q6DVI0_ONYOR</name>
<feature type="transmembrane region" description="Helical" evidence="18">
    <location>
        <begin position="193"/>
        <end position="213"/>
    </location>
</feature>
<evidence type="ECO:0000256" key="11">
    <source>
        <dbReference type="ARBA" id="ARBA00022982"/>
    </source>
</evidence>
<comment type="function">
    <text evidence="1">Core subunit of the mitochondrial membrane respiratory chain NADH dehydrogenase (Complex I) that is believed to belong to the minimal assembly required for catalysis. Complex I functions in the transfer of electrons from NADH to the respiratory chain. The immediate electron acceptor for the enzyme is believed to be ubiquinone.</text>
</comment>
<keyword evidence="10 18" id="KW-1278">Translocase</keyword>
<evidence type="ECO:0000313" key="20">
    <source>
        <dbReference type="EMBL" id="AAT69319.1"/>
    </source>
</evidence>